<evidence type="ECO:0000313" key="12">
    <source>
        <dbReference type="EMBL" id="ANY77758.1"/>
    </source>
</evidence>
<dbReference type="GO" id="GO:0008360">
    <property type="term" value="P:regulation of cell shape"/>
    <property type="evidence" value="ECO:0007669"/>
    <property type="project" value="UniProtKB-UniRule"/>
</dbReference>
<dbReference type="PANTHER" id="PTHR30582:SF24">
    <property type="entry name" value="L,D-TRANSPEPTIDASE ERFK_SRFK-RELATED"/>
    <property type="match status" value="1"/>
</dbReference>
<dbReference type="GO" id="GO:0071972">
    <property type="term" value="F:peptidoglycan L,D-transpeptidase activity"/>
    <property type="evidence" value="ECO:0007669"/>
    <property type="project" value="TreeGrafter"/>
</dbReference>
<protein>
    <recommendedName>
        <fullName evidence="11">L,D-TPase catalytic domain-containing protein</fullName>
    </recommendedName>
</protein>
<dbReference type="Pfam" id="PF03734">
    <property type="entry name" value="YkuD"/>
    <property type="match status" value="1"/>
</dbReference>
<keyword evidence="5" id="KW-0378">Hydrolase</keyword>
<dbReference type="InterPro" id="IPR005490">
    <property type="entry name" value="LD_TPept_cat_dom"/>
</dbReference>
<keyword evidence="10" id="KW-0732">Signal</keyword>
<sequence length="195" mass="21827">MRLFRLPLLLATIAVLAGCNYKGIPDPQVSARDAEWIARVPKAEDDPRFGRYVIDDPTGEAPGTIVVDTKERQLYLVQPNRKAIRYGVAVGDEAYGWTGTASIARKAEWPDWNPPAEMKARWPHVQYTKGGPDNPLGARALYLYEGNKDTLYRIHGTNEPEKIGHAVSSGCIRMRNIDVIDLYNRVPANTKVIVR</sequence>
<dbReference type="RefSeq" id="WP_099508743.1">
    <property type="nucleotide sequence ID" value="NZ_CP016616.1"/>
</dbReference>
<reference evidence="12" key="1">
    <citation type="submission" date="2016-07" db="EMBL/GenBank/DDBJ databases">
        <title>Microvirga ossetica sp. nov. a new species of rhizobia isolated from root nodules of the legume species Vicia alpestris Steven originated from North Ossetia region in the Caucasus.</title>
        <authorList>
            <person name="Safronova V.I."/>
            <person name="Kuznetsova I.G."/>
            <person name="Sazanova A.L."/>
            <person name="Belimov A."/>
            <person name="Andronov E."/>
            <person name="Osledkin Y.S."/>
            <person name="Onishchuk O.P."/>
            <person name="Kurchak O.N."/>
            <person name="Shaposhnikov A.I."/>
            <person name="Willems A."/>
            <person name="Tikhonovich I.A."/>
        </authorList>
    </citation>
    <scope>NUCLEOTIDE SEQUENCE [LARGE SCALE GENOMIC DNA]</scope>
    <source>
        <strain evidence="12">V5/3M</strain>
    </source>
</reference>
<feature type="signal peptide" evidence="10">
    <location>
        <begin position="1"/>
        <end position="17"/>
    </location>
</feature>
<keyword evidence="4" id="KW-0808">Transferase</keyword>
<evidence type="ECO:0000256" key="5">
    <source>
        <dbReference type="ARBA" id="ARBA00022801"/>
    </source>
</evidence>
<evidence type="ECO:0000256" key="7">
    <source>
        <dbReference type="ARBA" id="ARBA00022984"/>
    </source>
</evidence>
<dbReference type="PROSITE" id="PS51257">
    <property type="entry name" value="PROKAR_LIPOPROTEIN"/>
    <property type="match status" value="1"/>
</dbReference>
<dbReference type="KEGG" id="moc:BB934_05510"/>
<evidence type="ECO:0000256" key="9">
    <source>
        <dbReference type="PROSITE-ProRule" id="PRU01373"/>
    </source>
</evidence>
<dbReference type="OrthoDB" id="9813664at2"/>
<dbReference type="SUPFAM" id="SSF141523">
    <property type="entry name" value="L,D-transpeptidase catalytic domain-like"/>
    <property type="match status" value="1"/>
</dbReference>
<comment type="pathway">
    <text evidence="1 9">Cell wall biogenesis; peptidoglycan biosynthesis.</text>
</comment>
<organism evidence="12">
    <name type="scientific">Microvirga ossetica</name>
    <dbReference type="NCBI Taxonomy" id="1882682"/>
    <lineage>
        <taxon>Bacteria</taxon>
        <taxon>Pseudomonadati</taxon>
        <taxon>Pseudomonadota</taxon>
        <taxon>Alphaproteobacteria</taxon>
        <taxon>Hyphomicrobiales</taxon>
        <taxon>Methylobacteriaceae</taxon>
        <taxon>Microvirga</taxon>
    </lineage>
</organism>
<feature type="domain" description="L,D-TPase catalytic" evidence="11">
    <location>
        <begin position="63"/>
        <end position="195"/>
    </location>
</feature>
<evidence type="ECO:0000256" key="8">
    <source>
        <dbReference type="ARBA" id="ARBA00023316"/>
    </source>
</evidence>
<keyword evidence="7 9" id="KW-0573">Peptidoglycan synthesis</keyword>
<dbReference type="EMBL" id="CP016616">
    <property type="protein sequence ID" value="ANY77758.1"/>
    <property type="molecule type" value="Genomic_DNA"/>
</dbReference>
<keyword evidence="8 9" id="KW-0961">Cell wall biogenesis/degradation</keyword>
<feature type="active site" description="Nucleophile" evidence="9">
    <location>
        <position position="171"/>
    </location>
</feature>
<dbReference type="GO" id="GO:0016757">
    <property type="term" value="F:glycosyltransferase activity"/>
    <property type="evidence" value="ECO:0007669"/>
    <property type="project" value="UniProtKB-KW"/>
</dbReference>
<dbReference type="PROSITE" id="PS52029">
    <property type="entry name" value="LD_TPASE"/>
    <property type="match status" value="1"/>
</dbReference>
<feature type="active site" description="Proton donor/acceptor" evidence="9">
    <location>
        <position position="155"/>
    </location>
</feature>
<evidence type="ECO:0000256" key="1">
    <source>
        <dbReference type="ARBA" id="ARBA00004752"/>
    </source>
</evidence>
<dbReference type="PANTHER" id="PTHR30582">
    <property type="entry name" value="L,D-TRANSPEPTIDASE"/>
    <property type="match status" value="1"/>
</dbReference>
<evidence type="ECO:0000256" key="4">
    <source>
        <dbReference type="ARBA" id="ARBA00022679"/>
    </source>
</evidence>
<name>A0A1B2ECS1_9HYPH</name>
<proteinExistence type="inferred from homology"/>
<dbReference type="UniPathway" id="UPA00219"/>
<dbReference type="FunFam" id="2.40.440.10:FF:000002">
    <property type="entry name" value="L,D-transpeptidase ErfK/SrfK"/>
    <property type="match status" value="1"/>
</dbReference>
<dbReference type="GO" id="GO:0005576">
    <property type="term" value="C:extracellular region"/>
    <property type="evidence" value="ECO:0007669"/>
    <property type="project" value="TreeGrafter"/>
</dbReference>
<gene>
    <name evidence="12" type="ORF">BB934_05510</name>
</gene>
<dbReference type="Gene3D" id="2.40.440.10">
    <property type="entry name" value="L,D-transpeptidase catalytic domain-like"/>
    <property type="match status" value="1"/>
</dbReference>
<dbReference type="InterPro" id="IPR050979">
    <property type="entry name" value="LD-transpeptidase"/>
</dbReference>
<evidence type="ECO:0000256" key="6">
    <source>
        <dbReference type="ARBA" id="ARBA00022960"/>
    </source>
</evidence>
<feature type="chain" id="PRO_5008535715" description="L,D-TPase catalytic domain-containing protein" evidence="10">
    <location>
        <begin position="18"/>
        <end position="195"/>
    </location>
</feature>
<evidence type="ECO:0000259" key="11">
    <source>
        <dbReference type="PROSITE" id="PS52029"/>
    </source>
</evidence>
<dbReference type="InterPro" id="IPR038063">
    <property type="entry name" value="Transpep_catalytic_dom"/>
</dbReference>
<dbReference type="GO" id="GO:0071555">
    <property type="term" value="P:cell wall organization"/>
    <property type="evidence" value="ECO:0007669"/>
    <property type="project" value="UniProtKB-UniRule"/>
</dbReference>
<keyword evidence="6 9" id="KW-0133">Cell shape</keyword>
<dbReference type="GO" id="GO:0018104">
    <property type="term" value="P:peptidoglycan-protein cross-linking"/>
    <property type="evidence" value="ECO:0007669"/>
    <property type="project" value="TreeGrafter"/>
</dbReference>
<accession>A0A1B2ECS1</accession>
<evidence type="ECO:0000256" key="3">
    <source>
        <dbReference type="ARBA" id="ARBA00022676"/>
    </source>
</evidence>
<evidence type="ECO:0000256" key="10">
    <source>
        <dbReference type="SAM" id="SignalP"/>
    </source>
</evidence>
<evidence type="ECO:0000256" key="2">
    <source>
        <dbReference type="ARBA" id="ARBA00005992"/>
    </source>
</evidence>
<keyword evidence="3" id="KW-0328">Glycosyltransferase</keyword>
<comment type="similarity">
    <text evidence="2">Belongs to the YkuD family.</text>
</comment>
<dbReference type="CDD" id="cd16913">
    <property type="entry name" value="YkuD_like"/>
    <property type="match status" value="1"/>
</dbReference>
<dbReference type="AlphaFoldDB" id="A0A1B2ECS1"/>